<proteinExistence type="predicted"/>
<name>B0JET8_MUSBA</name>
<reference evidence="1" key="1">
    <citation type="journal article" date="2008" name="Cytogenet. Genome Res.">
        <title>Genomes, diversity and resistance gene analogues in Musa species.</title>
        <authorList>
            <person name="Azhar M."/>
            <person name="Heslop-Harrison J.S."/>
        </authorList>
    </citation>
    <scope>NUCLEOTIDE SEQUENCE</scope>
</reference>
<dbReference type="AlphaFoldDB" id="B0JET8"/>
<protein>
    <submittedName>
        <fullName evidence="1">Truncated NBS-LRR disease resistance protein</fullName>
    </submittedName>
</protein>
<gene>
    <name evidence="1" type="primary">nbs</name>
</gene>
<organism evidence="1">
    <name type="scientific">Musa balbisiana</name>
    <name type="common">Banana</name>
    <dbReference type="NCBI Taxonomy" id="52838"/>
    <lineage>
        <taxon>Eukaryota</taxon>
        <taxon>Viridiplantae</taxon>
        <taxon>Streptophyta</taxon>
        <taxon>Embryophyta</taxon>
        <taxon>Tracheophyta</taxon>
        <taxon>Spermatophyta</taxon>
        <taxon>Magnoliopsida</taxon>
        <taxon>Liliopsida</taxon>
        <taxon>Zingiberales</taxon>
        <taxon>Musaceae</taxon>
        <taxon>Musa</taxon>
    </lineage>
</organism>
<accession>B0JET8</accession>
<feature type="non-terminal residue" evidence="1">
    <location>
        <position position="1"/>
    </location>
</feature>
<dbReference type="EMBL" id="AM931431">
    <property type="protein sequence ID" value="CAP66390.1"/>
    <property type="molecule type" value="Genomic_DNA"/>
</dbReference>
<sequence>GMGGVGKTESSDSEATPVLFTSSSLLAARSVMSPPMRTMKKSFICLVSFEETSHTGFERLCFGWYVRSTSNGP</sequence>
<evidence type="ECO:0000313" key="1">
    <source>
        <dbReference type="EMBL" id="CAP66390.1"/>
    </source>
</evidence>